<protein>
    <recommendedName>
        <fullName evidence="1">Sulfur carrier protein FdhD</fullName>
    </recommendedName>
</protein>
<keyword evidence="1" id="KW-0501">Molybdenum cofactor biosynthesis</keyword>
<dbReference type="PANTHER" id="PTHR30592">
    <property type="entry name" value="FORMATE DEHYDROGENASE"/>
    <property type="match status" value="1"/>
</dbReference>
<dbReference type="GO" id="GO:0006777">
    <property type="term" value="P:Mo-molybdopterin cofactor biosynthetic process"/>
    <property type="evidence" value="ECO:0007669"/>
    <property type="project" value="UniProtKB-UniRule"/>
</dbReference>
<comment type="similarity">
    <text evidence="1">Belongs to the FdhD family.</text>
</comment>
<keyword evidence="2" id="KW-0560">Oxidoreductase</keyword>
<dbReference type="GO" id="GO:0005737">
    <property type="term" value="C:cytoplasm"/>
    <property type="evidence" value="ECO:0007669"/>
    <property type="project" value="UniProtKB-SubCell"/>
</dbReference>
<comment type="subcellular location">
    <subcellularLocation>
        <location evidence="1">Cytoplasm</location>
    </subcellularLocation>
</comment>
<dbReference type="GO" id="GO:0097163">
    <property type="term" value="F:sulfur carrier activity"/>
    <property type="evidence" value="ECO:0007669"/>
    <property type="project" value="UniProtKB-UniRule"/>
</dbReference>
<evidence type="ECO:0000313" key="2">
    <source>
        <dbReference type="EMBL" id="CAA6805438.1"/>
    </source>
</evidence>
<dbReference type="PIRSF" id="PIRSF015626">
    <property type="entry name" value="FdhD"/>
    <property type="match status" value="1"/>
</dbReference>
<proteinExistence type="inferred from homology"/>
<name>A0A6S6SH05_9GAMM</name>
<dbReference type="InterPro" id="IPR003786">
    <property type="entry name" value="FdhD"/>
</dbReference>
<dbReference type="SUPFAM" id="SSF53927">
    <property type="entry name" value="Cytidine deaminase-like"/>
    <property type="match status" value="1"/>
</dbReference>
<comment type="caution">
    <text evidence="1">Lacks conserved residue(s) required for the propagation of feature annotation.</text>
</comment>
<feature type="active site" description="Cysteine persulfide intermediate" evidence="1">
    <location>
        <position position="120"/>
    </location>
</feature>
<dbReference type="Gene3D" id="3.10.20.10">
    <property type="match status" value="1"/>
</dbReference>
<dbReference type="GO" id="GO:0016491">
    <property type="term" value="F:oxidoreductase activity"/>
    <property type="evidence" value="ECO:0007669"/>
    <property type="project" value="UniProtKB-KW"/>
</dbReference>
<dbReference type="GO" id="GO:0016783">
    <property type="term" value="F:sulfurtransferase activity"/>
    <property type="evidence" value="ECO:0007669"/>
    <property type="project" value="InterPro"/>
</dbReference>
<reference evidence="2" key="1">
    <citation type="submission" date="2020-01" db="EMBL/GenBank/DDBJ databases">
        <authorList>
            <person name="Meier V. D."/>
            <person name="Meier V D."/>
        </authorList>
    </citation>
    <scope>NUCLEOTIDE SEQUENCE</scope>
    <source>
        <strain evidence="2">HLG_WM_MAG_09</strain>
    </source>
</reference>
<dbReference type="HAMAP" id="MF_00187">
    <property type="entry name" value="FdhD"/>
    <property type="match status" value="1"/>
</dbReference>
<dbReference type="EMBL" id="CACVAT010000081">
    <property type="protein sequence ID" value="CAA6805438.1"/>
    <property type="molecule type" value="Genomic_DNA"/>
</dbReference>
<evidence type="ECO:0000256" key="1">
    <source>
        <dbReference type="HAMAP-Rule" id="MF_00187"/>
    </source>
</evidence>
<dbReference type="Gene3D" id="3.40.140.10">
    <property type="entry name" value="Cytidine Deaminase, domain 2"/>
    <property type="match status" value="1"/>
</dbReference>
<dbReference type="Pfam" id="PF02634">
    <property type="entry name" value="FdhD-NarQ"/>
    <property type="match status" value="1"/>
</dbReference>
<comment type="function">
    <text evidence="1">Required for formate dehydrogenase (FDH) activity. Acts as a sulfur carrier protein that transfers sulfur from IscS to the molybdenum cofactor prior to its insertion into FDH.</text>
</comment>
<accession>A0A6S6SH05</accession>
<dbReference type="InterPro" id="IPR016193">
    <property type="entry name" value="Cytidine_deaminase-like"/>
</dbReference>
<sequence length="283" mass="30829">MPPHLPVDREYPQLSNASLNATAAAVAMDEYGQARDGFIAAERPLTIYLDKREVVTLMTMGCEPELLILGWLRNQNLLSDLNQLKAIQVDWETDSVAITTFNGVNGLEEKLSKKTVTTGCGQGTVFGNLMDNLDRLKLPKIELKQSLIYALLKSLNAHNEVYKQAGGVHGCALCDGSDITAFVEDVGRHNAVDALAGYMWLHGIDGGDKIFYTTGRLTSEMVIKVAQMGIPVLLSRSGITQMGLDIAQKVGVILIARAKGQHFMVYHGSDQIGFDAPPAQRKS</sequence>
<gene>
    <name evidence="1" type="primary">fdhD</name>
    <name evidence="2" type="ORF">HELGO_WM30602</name>
</gene>
<dbReference type="PANTHER" id="PTHR30592:SF4">
    <property type="entry name" value="SULFUR CARRIER PROTEIN FDHD"/>
    <property type="match status" value="1"/>
</dbReference>
<organism evidence="2">
    <name type="scientific">uncultured Thiotrichaceae bacterium</name>
    <dbReference type="NCBI Taxonomy" id="298394"/>
    <lineage>
        <taxon>Bacteria</taxon>
        <taxon>Pseudomonadati</taxon>
        <taxon>Pseudomonadota</taxon>
        <taxon>Gammaproteobacteria</taxon>
        <taxon>Thiotrichales</taxon>
        <taxon>Thiotrichaceae</taxon>
        <taxon>environmental samples</taxon>
    </lineage>
</organism>
<keyword evidence="1" id="KW-0963">Cytoplasm</keyword>
<dbReference type="AlphaFoldDB" id="A0A6S6SH05"/>